<evidence type="ECO:0000256" key="3">
    <source>
        <dbReference type="ARBA" id="ARBA00021980"/>
    </source>
</evidence>
<dbReference type="NCBIfam" id="NF004489">
    <property type="entry name" value="PRK05819.1"/>
    <property type="match status" value="1"/>
</dbReference>
<dbReference type="InterPro" id="IPR004402">
    <property type="entry name" value="DeoD-type"/>
</dbReference>
<dbReference type="Gene3D" id="3.40.50.1580">
    <property type="entry name" value="Nucleoside phosphorylase domain"/>
    <property type="match status" value="1"/>
</dbReference>
<dbReference type="Proteomes" id="UP000065220">
    <property type="component" value="Chromosome"/>
</dbReference>
<evidence type="ECO:0000256" key="6">
    <source>
        <dbReference type="ARBA" id="ARBA00048447"/>
    </source>
</evidence>
<protein>
    <recommendedName>
        <fullName evidence="3">Uridine phosphorylase</fullName>
        <ecNumber evidence="2">2.4.2.3</ecNumber>
    </recommendedName>
</protein>
<evidence type="ECO:0000259" key="7">
    <source>
        <dbReference type="Pfam" id="PF01048"/>
    </source>
</evidence>
<dbReference type="EMBL" id="CP014228">
    <property type="protein sequence ID" value="AMD88187.1"/>
    <property type="molecule type" value="Genomic_DNA"/>
</dbReference>
<evidence type="ECO:0000256" key="4">
    <source>
        <dbReference type="ARBA" id="ARBA00022676"/>
    </source>
</evidence>
<dbReference type="CDD" id="cd09006">
    <property type="entry name" value="PNP_EcPNPI-like"/>
    <property type="match status" value="1"/>
</dbReference>
<keyword evidence="9" id="KW-1185">Reference proteome</keyword>
<dbReference type="OrthoDB" id="9782889at2"/>
<evidence type="ECO:0000256" key="5">
    <source>
        <dbReference type="ARBA" id="ARBA00022679"/>
    </source>
</evidence>
<dbReference type="GO" id="GO:0005829">
    <property type="term" value="C:cytosol"/>
    <property type="evidence" value="ECO:0007669"/>
    <property type="project" value="TreeGrafter"/>
</dbReference>
<dbReference type="NCBIfam" id="TIGR00107">
    <property type="entry name" value="deoD"/>
    <property type="match status" value="1"/>
</dbReference>
<dbReference type="InterPro" id="IPR035994">
    <property type="entry name" value="Nucleoside_phosphorylase_sf"/>
</dbReference>
<dbReference type="InterPro" id="IPR018016">
    <property type="entry name" value="Nucleoside_phosphorylase_CS"/>
</dbReference>
<dbReference type="SUPFAM" id="SSF53167">
    <property type="entry name" value="Purine and uridine phosphorylases"/>
    <property type="match status" value="1"/>
</dbReference>
<keyword evidence="5" id="KW-0808">Transferase</keyword>
<sequence length="238" mass="25084">MATPHIAAEPDDFAPAVLMPGDPKRAQRIAEAVLDGPRLVSDVRGMLGFTGTHEGKPLSVMGSGMGQPSFTIYATELFSQFGVQRIIRVGTAGGIGKDVHVGDVVIATGAHTDSAMNQLRVPGVNFSAVADFHLAQAAWAEAEAAGMTDRVHAGTIISRDHFYFTPEGQTEALSRYGTLAVEMEAAALYGTAAEYGTQALAVLTISDHLLDHSGDMSAEDRETRFQDSLRLAVAAALS</sequence>
<dbReference type="PANTHER" id="PTHR43691">
    <property type="entry name" value="URIDINE PHOSPHORYLASE"/>
    <property type="match status" value="1"/>
</dbReference>
<accession>A0A0X8JGI0</accession>
<evidence type="ECO:0000313" key="9">
    <source>
        <dbReference type="Proteomes" id="UP000065220"/>
    </source>
</evidence>
<dbReference type="Pfam" id="PF01048">
    <property type="entry name" value="PNP_UDP_1"/>
    <property type="match status" value="1"/>
</dbReference>
<evidence type="ECO:0000313" key="8">
    <source>
        <dbReference type="EMBL" id="AMD88187.1"/>
    </source>
</evidence>
<reference evidence="9" key="1">
    <citation type="submission" date="2016-02" db="EMBL/GenBank/DDBJ databases">
        <authorList>
            <person name="Holder M.E."/>
            <person name="Ajami N.J."/>
            <person name="Petrosino J.F."/>
        </authorList>
    </citation>
    <scope>NUCLEOTIDE SEQUENCE [LARGE SCALE GENOMIC DNA]</scope>
    <source>
        <strain evidence="9">CCUG 36733</strain>
    </source>
</reference>
<dbReference type="PANTHER" id="PTHR43691:SF11">
    <property type="entry name" value="FI09636P-RELATED"/>
    <property type="match status" value="1"/>
</dbReference>
<dbReference type="RefSeq" id="WP_067943566.1">
    <property type="nucleotide sequence ID" value="NZ_CP014228.1"/>
</dbReference>
<dbReference type="STRING" id="111015.AXF14_12100"/>
<dbReference type="PROSITE" id="PS01232">
    <property type="entry name" value="PNP_UDP_1"/>
    <property type="match status" value="1"/>
</dbReference>
<organism evidence="8 9">
    <name type="scientific">Actinomyces radicidentis</name>
    <dbReference type="NCBI Taxonomy" id="111015"/>
    <lineage>
        <taxon>Bacteria</taxon>
        <taxon>Bacillati</taxon>
        <taxon>Actinomycetota</taxon>
        <taxon>Actinomycetes</taxon>
        <taxon>Actinomycetales</taxon>
        <taxon>Actinomycetaceae</taxon>
        <taxon>Actinomyces</taxon>
    </lineage>
</organism>
<comment type="similarity">
    <text evidence="1">Belongs to the PNP/UDP phosphorylase family.</text>
</comment>
<name>A0A0X8JGI0_ACTRD</name>
<dbReference type="GO" id="GO:0004850">
    <property type="term" value="F:uridine phosphorylase activity"/>
    <property type="evidence" value="ECO:0007669"/>
    <property type="project" value="UniProtKB-EC"/>
</dbReference>
<comment type="catalytic activity">
    <reaction evidence="6">
        <text>uridine + phosphate = alpha-D-ribose 1-phosphate + uracil</text>
        <dbReference type="Rhea" id="RHEA:24388"/>
        <dbReference type="ChEBI" id="CHEBI:16704"/>
        <dbReference type="ChEBI" id="CHEBI:17568"/>
        <dbReference type="ChEBI" id="CHEBI:43474"/>
        <dbReference type="ChEBI" id="CHEBI:57720"/>
        <dbReference type="EC" id="2.4.2.3"/>
    </reaction>
</comment>
<gene>
    <name evidence="8" type="primary">deoD</name>
    <name evidence="8" type="ORF">AXF14_12100</name>
</gene>
<feature type="domain" description="Nucleoside phosphorylase" evidence="7">
    <location>
        <begin position="16"/>
        <end position="227"/>
    </location>
</feature>
<dbReference type="HAMAP" id="MF_01627">
    <property type="entry name" value="Pur_nucleosid_phosp"/>
    <property type="match status" value="1"/>
</dbReference>
<dbReference type="GO" id="GO:0004731">
    <property type="term" value="F:purine-nucleoside phosphorylase activity"/>
    <property type="evidence" value="ECO:0007669"/>
    <property type="project" value="InterPro"/>
</dbReference>
<keyword evidence="4" id="KW-0328">Glycosyltransferase</keyword>
<evidence type="ECO:0000256" key="2">
    <source>
        <dbReference type="ARBA" id="ARBA00011888"/>
    </source>
</evidence>
<dbReference type="KEGG" id="ard:AXF14_12100"/>
<dbReference type="GO" id="GO:0006152">
    <property type="term" value="P:purine nucleoside catabolic process"/>
    <property type="evidence" value="ECO:0007669"/>
    <property type="project" value="TreeGrafter"/>
</dbReference>
<evidence type="ECO:0000256" key="1">
    <source>
        <dbReference type="ARBA" id="ARBA00010456"/>
    </source>
</evidence>
<dbReference type="EC" id="2.4.2.3" evidence="2"/>
<dbReference type="InterPro" id="IPR000845">
    <property type="entry name" value="Nucleoside_phosphorylase_d"/>
</dbReference>
<proteinExistence type="inferred from homology"/>
<dbReference type="AlphaFoldDB" id="A0A0X8JGI0"/>